<dbReference type="InterPro" id="IPR003795">
    <property type="entry name" value="DUF192"/>
</dbReference>
<dbReference type="InterPro" id="IPR038695">
    <property type="entry name" value="Saro_0823-like_sf"/>
</dbReference>
<comment type="caution">
    <text evidence="2">The sequence shown here is derived from an EMBL/GenBank/DDBJ whole genome shotgun (WGS) entry which is preliminary data.</text>
</comment>
<keyword evidence="3" id="KW-1185">Reference proteome</keyword>
<dbReference type="AlphaFoldDB" id="A0A2N5XVS2"/>
<sequence>MVGHLVKFVASFSCTLLFCVVAISTLAPAKGQAEQITLNSESQLVDMSTDAAVKDFLADPSHLVIQTADRKHPFIIELADDDSSRTKGLMYRTKMAENAGMLFDFGESRQINMWMKNTYISLDMLFVRQDGTIHHLVKSTTPLSQSIIGSGGPVRYVLEVNKGTVERTGVKPGDQLLHQLFTPKSSK</sequence>
<dbReference type="PANTHER" id="PTHR37953:SF1">
    <property type="entry name" value="UPF0127 PROTEIN MJ1496"/>
    <property type="match status" value="1"/>
</dbReference>
<dbReference type="RefSeq" id="WP_101532371.1">
    <property type="nucleotide sequence ID" value="NZ_JBFHIU010000073.1"/>
</dbReference>
<dbReference type="Proteomes" id="UP000234881">
    <property type="component" value="Unassembled WGS sequence"/>
</dbReference>
<keyword evidence="1" id="KW-0732">Signal</keyword>
<evidence type="ECO:0008006" key="4">
    <source>
        <dbReference type="Google" id="ProtNLM"/>
    </source>
</evidence>
<gene>
    <name evidence="2" type="ORF">C0081_03185</name>
</gene>
<dbReference type="PANTHER" id="PTHR37953">
    <property type="entry name" value="UPF0127 PROTEIN MJ1496"/>
    <property type="match status" value="1"/>
</dbReference>
<dbReference type="Gene3D" id="2.60.120.1140">
    <property type="entry name" value="Protein of unknown function DUF192"/>
    <property type="match status" value="1"/>
</dbReference>
<evidence type="ECO:0000256" key="1">
    <source>
        <dbReference type="SAM" id="SignalP"/>
    </source>
</evidence>
<dbReference type="EMBL" id="PKUQ01000002">
    <property type="protein sequence ID" value="PLW78606.1"/>
    <property type="molecule type" value="Genomic_DNA"/>
</dbReference>
<proteinExistence type="predicted"/>
<protein>
    <recommendedName>
        <fullName evidence="4">DUF192 domain-containing protein</fullName>
    </recommendedName>
</protein>
<evidence type="ECO:0000313" key="3">
    <source>
        <dbReference type="Proteomes" id="UP000234881"/>
    </source>
</evidence>
<feature type="signal peptide" evidence="1">
    <location>
        <begin position="1"/>
        <end position="29"/>
    </location>
</feature>
<feature type="chain" id="PRO_5014982675" description="DUF192 domain-containing protein" evidence="1">
    <location>
        <begin position="30"/>
        <end position="187"/>
    </location>
</feature>
<reference evidence="2 3" key="1">
    <citation type="submission" date="2018-01" db="EMBL/GenBank/DDBJ databases">
        <title>The draft genome sequence of Cohaesibacter sp. H1304.</title>
        <authorList>
            <person name="Wang N.-N."/>
            <person name="Du Z.-J."/>
        </authorList>
    </citation>
    <scope>NUCLEOTIDE SEQUENCE [LARGE SCALE GENOMIC DNA]</scope>
    <source>
        <strain evidence="2 3">H1304</strain>
    </source>
</reference>
<name>A0A2N5XVS2_9HYPH</name>
<evidence type="ECO:0000313" key="2">
    <source>
        <dbReference type="EMBL" id="PLW78606.1"/>
    </source>
</evidence>
<dbReference type="Pfam" id="PF02643">
    <property type="entry name" value="DUF192"/>
    <property type="match status" value="1"/>
</dbReference>
<dbReference type="OrthoDB" id="9808290at2"/>
<organism evidence="2 3">
    <name type="scientific">Cohaesibacter celericrescens</name>
    <dbReference type="NCBI Taxonomy" id="2067669"/>
    <lineage>
        <taxon>Bacteria</taxon>
        <taxon>Pseudomonadati</taxon>
        <taxon>Pseudomonadota</taxon>
        <taxon>Alphaproteobacteria</taxon>
        <taxon>Hyphomicrobiales</taxon>
        <taxon>Cohaesibacteraceae</taxon>
    </lineage>
</organism>
<accession>A0A2N5XVS2</accession>